<reference evidence="4 5" key="1">
    <citation type="submission" date="2019-03" db="EMBL/GenBank/DDBJ databases">
        <title>Metabolic potential of uncultured bacteria and archaea associated with petroleum seepage in deep-sea sediments.</title>
        <authorList>
            <person name="Dong X."/>
            <person name="Hubert C."/>
        </authorList>
    </citation>
    <scope>NUCLEOTIDE SEQUENCE [LARGE SCALE GENOMIC DNA]</scope>
    <source>
        <strain evidence="4">E44_bin18</strain>
    </source>
</reference>
<evidence type="ECO:0000256" key="2">
    <source>
        <dbReference type="SAM" id="Phobius"/>
    </source>
</evidence>
<dbReference type="PANTHER" id="PTHR41775:SF1">
    <property type="entry name" value="PEPTIDASE M6-LIKE DOMAIN-CONTAINING PROTEIN"/>
    <property type="match status" value="1"/>
</dbReference>
<evidence type="ECO:0000256" key="1">
    <source>
        <dbReference type="ARBA" id="ARBA00022729"/>
    </source>
</evidence>
<accession>A0A523UNJ0</accession>
<dbReference type="SUPFAM" id="SSF69318">
    <property type="entry name" value="Integrin alpha N-terminal domain"/>
    <property type="match status" value="2"/>
</dbReference>
<dbReference type="InterPro" id="IPR013517">
    <property type="entry name" value="FG-GAP"/>
</dbReference>
<dbReference type="Pfam" id="PF13517">
    <property type="entry name" value="FG-GAP_3"/>
    <property type="match status" value="1"/>
</dbReference>
<comment type="caution">
    <text evidence="4">The sequence shown here is derived from an EMBL/GenBank/DDBJ whole genome shotgun (WGS) entry which is preliminary data.</text>
</comment>
<dbReference type="AlphaFoldDB" id="A0A523UNJ0"/>
<dbReference type="InterPro" id="IPR015943">
    <property type="entry name" value="WD40/YVTN_repeat-like_dom_sf"/>
</dbReference>
<keyword evidence="1" id="KW-0732">Signal</keyword>
<dbReference type="Pfam" id="PF18962">
    <property type="entry name" value="Por_Secre_tail"/>
    <property type="match status" value="1"/>
</dbReference>
<keyword evidence="2" id="KW-0472">Membrane</keyword>
<keyword evidence="2" id="KW-0812">Transmembrane</keyword>
<feature type="domain" description="Secretion system C-terminal sorting" evidence="3">
    <location>
        <begin position="991"/>
        <end position="1058"/>
    </location>
</feature>
<organism evidence="4 5">
    <name type="scientific">candidate division TA06 bacterium</name>
    <dbReference type="NCBI Taxonomy" id="2250710"/>
    <lineage>
        <taxon>Bacteria</taxon>
        <taxon>Bacteria division TA06</taxon>
    </lineage>
</organism>
<sequence>MSKVTNIVRLFPLFFVVGTILIAISAFGDMEMDQFRELKRVSGERAKLAREREEWLIQEHPELKEILRRPLGPGILYRKRQERLKLYSPEVVAQMTDTVRILAIRAQFEIDDDSCTTGNGQFTLNSNGEKIYSDDGGHNLCYDPPHTRTYFEFLLEGLRNYFLDESNGKLYLDYYVVPEGESASYTLPHTMVYYGDPENYVEGLYSYCEDAVEACDNDPINIRFSDYDIFIAFHAGSEWQTDYFWDSPCDLVSAMLAGLNIEVNSGTETVNEVVVYPETAFQDFPCSGFMHGGLAHEVVHALGSVRTGLGIPDLYDVSGQTIGVGGWALMGTGGWNMDGLVPPHLCAWSSYQLGFVDPVLIEKDTTGLEVKMRASNDTSVVQVYRVPLNSHEYFLIENRIAYSHPDSSHADPDSNGVRVWRTDGDSIYVLVKIDDYDLSLPPDFGEGGLAIWHIEDELAMDDSARLWDTVNMGRVKGIDMEEADGIQDFEKYVWQVRDFDAAFYGTPYDVFYRGNNDAFTPFSSPNTGSYSGGSSRLFIDNISASDSVMTFDVSFDWNFPGFPVEVNYSGNDYRFDINSPTVADIDQDGEPEIIVASTGIRLFGARSDGSPILGNPNHVFAVMPWYADTIYSSTAIGDFDTLTPGLEIVHGTDEGNIRIWYSQDADSNGYADPFPEYIATESWVRCAPVMADINGDGQDEVVIGAGNKKLYAFGSSNSSIVMLSGFPVDLGRWIMSTPVVIDSTIYALSGDGRLFAISSRGETLWIALEDNLTYTTSSPVAADLDGDGLVEIVVARGDGRVCCVNDTGGVEWCVALPDTNFFSTPAIADIDEDGFLDVIFAAGSKLYGLNRNGAQVQYFPMETNSTVGLQSSPVIGDIDGDGHLDILIGSPDDLVLGYDRFGKALPGFPIAAGDTVYSTPTLFDLDEDGDIEIILCSDDGFIHVWDAPGDASLAVWPMMHRDAKHSGTYLNFTPSRRPYADLVPLREFYAYPNPTTEGRIWVRYDLSERATDVDIKVFNIAGDLVREMEGAINQGPNDNLLSLQGLASGVYMLRVKVAAGGKQVVRTKKFAVVK</sequence>
<gene>
    <name evidence="4" type="ORF">E3J62_11325</name>
</gene>
<feature type="transmembrane region" description="Helical" evidence="2">
    <location>
        <begin position="7"/>
        <end position="28"/>
    </location>
</feature>
<proteinExistence type="predicted"/>
<dbReference type="InterPro" id="IPR028994">
    <property type="entry name" value="Integrin_alpha_N"/>
</dbReference>
<evidence type="ECO:0000259" key="3">
    <source>
        <dbReference type="Pfam" id="PF18962"/>
    </source>
</evidence>
<dbReference type="Gene3D" id="2.130.10.10">
    <property type="entry name" value="YVTN repeat-like/Quinoprotein amine dehydrogenase"/>
    <property type="match status" value="1"/>
</dbReference>
<name>A0A523UNJ0_UNCT6</name>
<evidence type="ECO:0000313" key="4">
    <source>
        <dbReference type="EMBL" id="TET44112.1"/>
    </source>
</evidence>
<dbReference type="InterPro" id="IPR026444">
    <property type="entry name" value="Secre_tail"/>
</dbReference>
<dbReference type="NCBIfam" id="TIGR04183">
    <property type="entry name" value="Por_Secre_tail"/>
    <property type="match status" value="1"/>
</dbReference>
<evidence type="ECO:0000313" key="5">
    <source>
        <dbReference type="Proteomes" id="UP000315525"/>
    </source>
</evidence>
<keyword evidence="2" id="KW-1133">Transmembrane helix</keyword>
<dbReference type="EMBL" id="SOJN01000138">
    <property type="protein sequence ID" value="TET44112.1"/>
    <property type="molecule type" value="Genomic_DNA"/>
</dbReference>
<dbReference type="Proteomes" id="UP000315525">
    <property type="component" value="Unassembled WGS sequence"/>
</dbReference>
<dbReference type="PANTHER" id="PTHR41775">
    <property type="entry name" value="SECRETED PROTEIN-RELATED"/>
    <property type="match status" value="1"/>
</dbReference>
<protein>
    <submittedName>
        <fullName evidence="4">T9SS type A sorting domain-containing protein</fullName>
    </submittedName>
</protein>